<proteinExistence type="predicted"/>
<dbReference type="EMBL" id="MN738925">
    <property type="protein sequence ID" value="QHT31740.1"/>
    <property type="molecule type" value="Genomic_DNA"/>
</dbReference>
<protein>
    <submittedName>
        <fullName evidence="1">Uncharacterized protein</fullName>
    </submittedName>
</protein>
<dbReference type="AlphaFoldDB" id="A0A6C0EU32"/>
<accession>A0A6C0EU32</accession>
<reference evidence="1" key="1">
    <citation type="journal article" date="2020" name="Nature">
        <title>Giant virus diversity and host interactions through global metagenomics.</title>
        <authorList>
            <person name="Schulz F."/>
            <person name="Roux S."/>
            <person name="Paez-Espino D."/>
            <person name="Jungbluth S."/>
            <person name="Walsh D.A."/>
            <person name="Denef V.J."/>
            <person name="McMahon K.D."/>
            <person name="Konstantinidis K.T."/>
            <person name="Eloe-Fadrosh E.A."/>
            <person name="Kyrpides N.C."/>
            <person name="Woyke T."/>
        </authorList>
    </citation>
    <scope>NUCLEOTIDE SEQUENCE</scope>
    <source>
        <strain evidence="1">GVMAG-M-3300009155-48</strain>
    </source>
</reference>
<name>A0A6C0EU32_9ZZZZ</name>
<evidence type="ECO:0000313" key="1">
    <source>
        <dbReference type="EMBL" id="QHT31740.1"/>
    </source>
</evidence>
<organism evidence="1">
    <name type="scientific">viral metagenome</name>
    <dbReference type="NCBI Taxonomy" id="1070528"/>
    <lineage>
        <taxon>unclassified sequences</taxon>
        <taxon>metagenomes</taxon>
        <taxon>organismal metagenomes</taxon>
    </lineage>
</organism>
<sequence>MLRLPRDIIDSVFEFLETDETIWIHYYIEPDEITIKINKYSAPIQNLNRVLLNKIYKPTKENIIQIIDEDGFLKTLNVYTNYIEYNTDIVTPPYEMIDYYLCEYSYYFKPILKNNEIVYDKNYILIIKNNKDWDHNANIEYPYGYRAVMKGYHYYNQGAFIKKEILDEEYIGYASSYRTFPTINNAQLYEFT</sequence>